<comment type="similarity">
    <text evidence="2">Belongs to the UPF0496 family.</text>
</comment>
<feature type="compositionally biased region" description="Polar residues" evidence="6">
    <location>
        <begin position="1"/>
        <end position="23"/>
    </location>
</feature>
<dbReference type="EnsemblPlants" id="Kaladp0076s0328.3.v1.1">
    <property type="protein sequence ID" value="Kaladp0076s0328.3.v1.1"/>
    <property type="gene ID" value="Kaladp0076s0328.v1.1"/>
</dbReference>
<dbReference type="GO" id="GO:0016020">
    <property type="term" value="C:membrane"/>
    <property type="evidence" value="ECO:0007669"/>
    <property type="project" value="UniProtKB-SubCell"/>
</dbReference>
<evidence type="ECO:0000256" key="2">
    <source>
        <dbReference type="ARBA" id="ARBA00009074"/>
    </source>
</evidence>
<dbReference type="EnsemblPlants" id="Kaladp0076s0328.4.v1.1">
    <property type="protein sequence ID" value="Kaladp0076s0328.4.v1.1"/>
    <property type="gene ID" value="Kaladp0076s0328.v1.1"/>
</dbReference>
<keyword evidence="9" id="KW-1185">Reference proteome</keyword>
<protein>
    <submittedName>
        <fullName evidence="8">Uncharacterized protein</fullName>
    </submittedName>
</protein>
<evidence type="ECO:0000256" key="7">
    <source>
        <dbReference type="SAM" id="Phobius"/>
    </source>
</evidence>
<dbReference type="Gramene" id="Kaladp0076s0328.1.v1.1">
    <property type="protein sequence ID" value="Kaladp0076s0328.1.v1.1"/>
    <property type="gene ID" value="Kaladp0076s0328.v1.1"/>
</dbReference>
<keyword evidence="5 7" id="KW-0472">Membrane</keyword>
<keyword evidence="4 7" id="KW-1133">Transmembrane helix</keyword>
<dbReference type="Gramene" id="Kaladp0076s0328.3.v1.1">
    <property type="protein sequence ID" value="Kaladp0076s0328.3.v1.1"/>
    <property type="gene ID" value="Kaladp0076s0328.v1.1"/>
</dbReference>
<sequence>MSDVATNQPTTFGSENPDFSKNLESSRPPTPPAATSITIDAPLHSPSANGLKDETPKSSAQPSPTLNLSREFALAVQTESYNEIWSKIQMQDDQPAQLLLTQVLHPSRESVEEALGRATSTPLTFLISDYFKQSEDACRLCLLLCHHIRHARSLYAPLNDLIDILPVEIHGLTEAQCNWAYKAFLEFDLAENPFPCPDSLSFQDLRSCFYQLKQQLEDHIHKSRSKVSFFRRFSAGSALCLIGATCVIIIAAIVIATHALIVLATCPIFLTCLPQYLLKRELSNLSQLDAAAKGTYVLNNDLDTIDRLVTRLHSAVEGDKILIRIGLERGPDRHPIFEVVKQLRRNYPNFGHQLKDLEEHICLCFATINRARSLLLQQVRLHQPFDS</sequence>
<feature type="transmembrane region" description="Helical" evidence="7">
    <location>
        <begin position="260"/>
        <end position="278"/>
    </location>
</feature>
<evidence type="ECO:0000256" key="3">
    <source>
        <dbReference type="ARBA" id="ARBA00022692"/>
    </source>
</evidence>
<proteinExistence type="inferred from homology"/>
<organism evidence="8 9">
    <name type="scientific">Kalanchoe fedtschenkoi</name>
    <name type="common">Lavender scallops</name>
    <name type="synonym">South American air plant</name>
    <dbReference type="NCBI Taxonomy" id="63787"/>
    <lineage>
        <taxon>Eukaryota</taxon>
        <taxon>Viridiplantae</taxon>
        <taxon>Streptophyta</taxon>
        <taxon>Embryophyta</taxon>
        <taxon>Tracheophyta</taxon>
        <taxon>Spermatophyta</taxon>
        <taxon>Magnoliopsida</taxon>
        <taxon>eudicotyledons</taxon>
        <taxon>Gunneridae</taxon>
        <taxon>Pentapetalae</taxon>
        <taxon>Saxifragales</taxon>
        <taxon>Crassulaceae</taxon>
        <taxon>Kalanchoe</taxon>
    </lineage>
</organism>
<name>A0A7N0UMZ8_KALFE</name>
<dbReference type="Proteomes" id="UP000594263">
    <property type="component" value="Unplaced"/>
</dbReference>
<accession>A0A7N0UMZ8</accession>
<dbReference type="PANTHER" id="PTHR31113">
    <property type="entry name" value="UPF0496 PROTEIN 3-RELATED"/>
    <property type="match status" value="1"/>
</dbReference>
<evidence type="ECO:0000256" key="1">
    <source>
        <dbReference type="ARBA" id="ARBA00004370"/>
    </source>
</evidence>
<feature type="compositionally biased region" description="Polar residues" evidence="6">
    <location>
        <begin position="57"/>
        <end position="66"/>
    </location>
</feature>
<dbReference type="EnsemblPlants" id="Kaladp0076s0328.1.v1.1">
    <property type="protein sequence ID" value="Kaladp0076s0328.1.v1.1"/>
    <property type="gene ID" value="Kaladp0076s0328.v1.1"/>
</dbReference>
<reference evidence="8" key="1">
    <citation type="submission" date="2021-01" db="UniProtKB">
        <authorList>
            <consortium name="EnsemblPlants"/>
        </authorList>
    </citation>
    <scope>IDENTIFICATION</scope>
</reference>
<evidence type="ECO:0000256" key="6">
    <source>
        <dbReference type="SAM" id="MobiDB-lite"/>
    </source>
</evidence>
<dbReference type="Gramene" id="Kaladp0076s0328.4.v1.1">
    <property type="protein sequence ID" value="Kaladp0076s0328.4.v1.1"/>
    <property type="gene ID" value="Kaladp0076s0328.v1.1"/>
</dbReference>
<evidence type="ECO:0000313" key="8">
    <source>
        <dbReference type="EnsemblPlants" id="Kaladp0076s0328.1.v1.1"/>
    </source>
</evidence>
<comment type="subcellular location">
    <subcellularLocation>
        <location evidence="1">Membrane</location>
    </subcellularLocation>
</comment>
<dbReference type="PANTHER" id="PTHR31113:SF5">
    <property type="entry name" value="OS04G0405700 PROTEIN"/>
    <property type="match status" value="1"/>
</dbReference>
<dbReference type="EnsemblPlants" id="Kaladp0076s0328.5.v1.1">
    <property type="protein sequence ID" value="Kaladp0076s0328.5.v1.1"/>
    <property type="gene ID" value="Kaladp0076s0328.v1.1"/>
</dbReference>
<dbReference type="InterPro" id="IPR007749">
    <property type="entry name" value="DUF677"/>
</dbReference>
<keyword evidence="3 7" id="KW-0812">Transmembrane</keyword>
<feature type="transmembrane region" description="Helical" evidence="7">
    <location>
        <begin position="233"/>
        <end position="254"/>
    </location>
</feature>
<feature type="compositionally biased region" description="Low complexity" evidence="6">
    <location>
        <begin position="33"/>
        <end position="42"/>
    </location>
</feature>
<feature type="region of interest" description="Disordered" evidence="6">
    <location>
        <begin position="1"/>
        <end position="66"/>
    </location>
</feature>
<evidence type="ECO:0000256" key="5">
    <source>
        <dbReference type="ARBA" id="ARBA00023136"/>
    </source>
</evidence>
<dbReference type="AlphaFoldDB" id="A0A7N0UMZ8"/>
<evidence type="ECO:0000256" key="4">
    <source>
        <dbReference type="ARBA" id="ARBA00022989"/>
    </source>
</evidence>
<evidence type="ECO:0000313" key="9">
    <source>
        <dbReference type="Proteomes" id="UP000594263"/>
    </source>
</evidence>
<dbReference type="Gramene" id="Kaladp0076s0328.5.v1.1">
    <property type="protein sequence ID" value="Kaladp0076s0328.5.v1.1"/>
    <property type="gene ID" value="Kaladp0076s0328.v1.1"/>
</dbReference>
<dbReference type="OMA" id="NRDCVHQ"/>